<sequence length="73" mass="7588">MTDNGKTLEELFADEIVTKAIVHDVELPYGAGLMALITLDNGFDHTKPSTFGPAGLTSLGEALDAVAARGDLA</sequence>
<comment type="caution">
    <text evidence="1">The sequence shown here is derived from an EMBL/GenBank/DDBJ whole genome shotgun (WGS) entry which is preliminary data.</text>
</comment>
<feature type="non-terminal residue" evidence="1">
    <location>
        <position position="73"/>
    </location>
</feature>
<organism evidence="1 2">
    <name type="scientific">Streptosporangium algeriense</name>
    <dbReference type="NCBI Taxonomy" id="1682748"/>
    <lineage>
        <taxon>Bacteria</taxon>
        <taxon>Bacillati</taxon>
        <taxon>Actinomycetota</taxon>
        <taxon>Actinomycetes</taxon>
        <taxon>Streptosporangiales</taxon>
        <taxon>Streptosporangiaceae</taxon>
        <taxon>Streptosporangium</taxon>
    </lineage>
</organism>
<accession>A0ABW3E7W9</accession>
<keyword evidence="2" id="KW-1185">Reference proteome</keyword>
<dbReference type="Proteomes" id="UP001597024">
    <property type="component" value="Unassembled WGS sequence"/>
</dbReference>
<evidence type="ECO:0000313" key="2">
    <source>
        <dbReference type="Proteomes" id="UP001597024"/>
    </source>
</evidence>
<protein>
    <submittedName>
        <fullName evidence="1">3-hydroxyacyl-CoA dehydrogenase</fullName>
    </submittedName>
</protein>
<gene>
    <name evidence="1" type="ORF">ACFQ08_42670</name>
</gene>
<reference evidence="2" key="1">
    <citation type="journal article" date="2019" name="Int. J. Syst. Evol. Microbiol.">
        <title>The Global Catalogue of Microorganisms (GCM) 10K type strain sequencing project: providing services to taxonomists for standard genome sequencing and annotation.</title>
        <authorList>
            <consortium name="The Broad Institute Genomics Platform"/>
            <consortium name="The Broad Institute Genome Sequencing Center for Infectious Disease"/>
            <person name="Wu L."/>
            <person name="Ma J."/>
        </authorList>
    </citation>
    <scope>NUCLEOTIDE SEQUENCE [LARGE SCALE GENOMIC DNA]</scope>
    <source>
        <strain evidence="2">CCUG 62974</strain>
    </source>
</reference>
<name>A0ABW3E7W9_9ACTN</name>
<proteinExistence type="predicted"/>
<dbReference type="EMBL" id="JBHTHX010003054">
    <property type="protein sequence ID" value="MFD0891294.1"/>
    <property type="molecule type" value="Genomic_DNA"/>
</dbReference>
<evidence type="ECO:0000313" key="1">
    <source>
        <dbReference type="EMBL" id="MFD0891294.1"/>
    </source>
</evidence>